<keyword evidence="4 9" id="KW-1133">Transmembrane helix</keyword>
<dbReference type="EMBL" id="CAQQ02109861">
    <property type="status" value="NOT_ANNOTATED_CDS"/>
    <property type="molecule type" value="Genomic_DNA"/>
</dbReference>
<feature type="transmembrane region" description="Helical" evidence="9">
    <location>
        <begin position="54"/>
        <end position="80"/>
    </location>
</feature>
<dbReference type="HOGENOM" id="CLU_605932_0_0_1"/>
<feature type="transmembrane region" description="Helical" evidence="9">
    <location>
        <begin position="121"/>
        <end position="146"/>
    </location>
</feature>
<reference evidence="12" key="1">
    <citation type="submission" date="2013-02" db="EMBL/GenBank/DDBJ databases">
        <authorList>
            <person name="Hughes D."/>
        </authorList>
    </citation>
    <scope>NUCLEOTIDE SEQUENCE</scope>
    <source>
        <strain>Durham</strain>
        <strain evidence="12">NC isolate 2 -- Noor lab</strain>
    </source>
</reference>
<keyword evidence="3 9" id="KW-0812">Transmembrane</keyword>
<accession>T1GP23</accession>
<comment type="subcellular location">
    <subcellularLocation>
        <location evidence="1">Membrane</location>
        <topology evidence="1">Multi-pass membrane protein</topology>
    </subcellularLocation>
</comment>
<dbReference type="InterPro" id="IPR003280">
    <property type="entry name" value="2pore_dom_K_chnl"/>
</dbReference>
<feature type="transmembrane region" description="Helical" evidence="9">
    <location>
        <begin position="12"/>
        <end position="33"/>
    </location>
</feature>
<dbReference type="Proteomes" id="UP000015102">
    <property type="component" value="Unassembled WGS sequence"/>
</dbReference>
<dbReference type="PANTHER" id="PTHR11003:SF331">
    <property type="entry name" value="OPEN RECTIFIER POTASSIUM CHANNEL PROTEIN 1"/>
    <property type="match status" value="1"/>
</dbReference>
<keyword evidence="2" id="KW-0813">Transport</keyword>
<reference evidence="11" key="2">
    <citation type="submission" date="2015-06" db="UniProtKB">
        <authorList>
            <consortium name="EnsemblMetazoa"/>
        </authorList>
    </citation>
    <scope>IDENTIFICATION</scope>
</reference>
<dbReference type="Gene3D" id="1.10.287.70">
    <property type="match status" value="1"/>
</dbReference>
<dbReference type="GO" id="GO:0022841">
    <property type="term" value="F:potassium ion leak channel activity"/>
    <property type="evidence" value="ECO:0007669"/>
    <property type="project" value="TreeGrafter"/>
</dbReference>
<dbReference type="EnsemblMetazoa" id="MESCA005339-RA">
    <property type="protein sequence ID" value="MESCA005339-PA"/>
    <property type="gene ID" value="MESCA005339"/>
</dbReference>
<evidence type="ECO:0000259" key="10">
    <source>
        <dbReference type="Pfam" id="PF07885"/>
    </source>
</evidence>
<protein>
    <recommendedName>
        <fullName evidence="10">Potassium channel domain-containing protein</fullName>
    </recommendedName>
</protein>
<dbReference type="InterPro" id="IPR013099">
    <property type="entry name" value="K_chnl_dom"/>
</dbReference>
<name>T1GP23_MEGSC</name>
<feature type="domain" description="Potassium channel" evidence="10">
    <location>
        <begin position="69"/>
        <end position="149"/>
    </location>
</feature>
<keyword evidence="12" id="KW-1185">Reference proteome</keyword>
<evidence type="ECO:0000256" key="2">
    <source>
        <dbReference type="ARBA" id="ARBA00022448"/>
    </source>
</evidence>
<evidence type="ECO:0000256" key="5">
    <source>
        <dbReference type="ARBA" id="ARBA00023065"/>
    </source>
</evidence>
<dbReference type="GO" id="GO:0030322">
    <property type="term" value="P:stabilization of membrane potential"/>
    <property type="evidence" value="ECO:0007669"/>
    <property type="project" value="TreeGrafter"/>
</dbReference>
<dbReference type="Pfam" id="PF07885">
    <property type="entry name" value="Ion_trans_2"/>
    <property type="match status" value="1"/>
</dbReference>
<evidence type="ECO:0000256" key="3">
    <source>
        <dbReference type="ARBA" id="ARBA00022692"/>
    </source>
</evidence>
<organism evidence="11 12">
    <name type="scientific">Megaselia scalaris</name>
    <name type="common">Humpbacked fly</name>
    <name type="synonym">Phora scalaris</name>
    <dbReference type="NCBI Taxonomy" id="36166"/>
    <lineage>
        <taxon>Eukaryota</taxon>
        <taxon>Metazoa</taxon>
        <taxon>Ecdysozoa</taxon>
        <taxon>Arthropoda</taxon>
        <taxon>Hexapoda</taxon>
        <taxon>Insecta</taxon>
        <taxon>Pterygota</taxon>
        <taxon>Neoptera</taxon>
        <taxon>Endopterygota</taxon>
        <taxon>Diptera</taxon>
        <taxon>Brachycera</taxon>
        <taxon>Muscomorpha</taxon>
        <taxon>Platypezoidea</taxon>
        <taxon>Phoridae</taxon>
        <taxon>Megaseliini</taxon>
        <taxon>Megaselia</taxon>
    </lineage>
</organism>
<dbReference type="PANTHER" id="PTHR11003">
    <property type="entry name" value="POTASSIUM CHANNEL, SUBFAMILY K"/>
    <property type="match status" value="1"/>
</dbReference>
<keyword evidence="5" id="KW-0406">Ion transport</keyword>
<evidence type="ECO:0000256" key="1">
    <source>
        <dbReference type="ARBA" id="ARBA00004141"/>
    </source>
</evidence>
<dbReference type="AlphaFoldDB" id="T1GP23"/>
<proteinExistence type="predicted"/>
<evidence type="ECO:0000256" key="9">
    <source>
        <dbReference type="SAM" id="Phobius"/>
    </source>
</evidence>
<dbReference type="GO" id="GO:0005886">
    <property type="term" value="C:plasma membrane"/>
    <property type="evidence" value="ECO:0007669"/>
    <property type="project" value="TreeGrafter"/>
</dbReference>
<evidence type="ECO:0000256" key="7">
    <source>
        <dbReference type="ARBA" id="ARBA00023303"/>
    </source>
</evidence>
<dbReference type="GO" id="GO:0015271">
    <property type="term" value="F:outward rectifier potassium channel activity"/>
    <property type="evidence" value="ECO:0007669"/>
    <property type="project" value="TreeGrafter"/>
</dbReference>
<keyword evidence="7" id="KW-0407">Ion channel</keyword>
<feature type="compositionally biased region" description="Basic and acidic residues" evidence="8">
    <location>
        <begin position="425"/>
        <end position="436"/>
    </location>
</feature>
<evidence type="ECO:0000313" key="11">
    <source>
        <dbReference type="EnsemblMetazoa" id="MESCA005339-PA"/>
    </source>
</evidence>
<evidence type="ECO:0000313" key="12">
    <source>
        <dbReference type="Proteomes" id="UP000015102"/>
    </source>
</evidence>
<keyword evidence="6 9" id="KW-0472">Membrane</keyword>
<dbReference type="SUPFAM" id="SSF81324">
    <property type="entry name" value="Voltage-gated potassium channels"/>
    <property type="match status" value="1"/>
</dbReference>
<evidence type="ECO:0000256" key="4">
    <source>
        <dbReference type="ARBA" id="ARBA00022989"/>
    </source>
</evidence>
<evidence type="ECO:0000256" key="8">
    <source>
        <dbReference type="SAM" id="MobiDB-lite"/>
    </source>
</evidence>
<feature type="region of interest" description="Disordered" evidence="8">
    <location>
        <begin position="425"/>
        <end position="452"/>
    </location>
</feature>
<evidence type="ECO:0000256" key="6">
    <source>
        <dbReference type="ARBA" id="ARBA00023136"/>
    </source>
</evidence>
<dbReference type="STRING" id="36166.T1GP23"/>
<sequence length="452" mass="51721">MLLIPYSLLGMPVNGILFAGVGEYFSTTFTGIYTRYKKYRINNDTRYVPRQFGLIATIAIALLPGIAFFIILPSCLFTYFEDWPFSLSVYYSYVTTTTIGFGDYVPTFAPTQPREFGGWFVFYQIFIIFWFIFSLGYLLMIITFITKALKSKKLRKMEQQLRTNIRQTQNKIWHGVSKDVGYLRRILNELYIMKFKPVYNEEGESDLHLPRSISCPDLTIYRTDSPIVSRKRAFSECYDMDDSRAFRVDGTPMIKGSSDTDLSRINKQKTFETAEAFKHTTDLLAKVVTALASIETPQEPTVGMTGYYGDVQGFSDSQILASENSFNPADIPHRSRAMSDFYINPNTRSPSGPNEWTWSGDNSRIQQAINDRFKTAKPTRTVSMGDDPYTINMPFDETAGKKKKFSIADGKNFIKNWLPFKRRDSQDAFAQKDRKMSILSAPPETPIDNSQA</sequence>